<name>A0A136KJR0_9BACT</name>
<dbReference type="Proteomes" id="UP000070449">
    <property type="component" value="Unassembled WGS sequence"/>
</dbReference>
<dbReference type="GO" id="GO:0016740">
    <property type="term" value="F:transferase activity"/>
    <property type="evidence" value="ECO:0007669"/>
    <property type="project" value="UniProtKB-KW"/>
</dbReference>
<dbReference type="EC" id="6.3.5.-" evidence="1"/>
<organism evidence="1 2">
    <name type="scientific">candidate division WS6 bacterium OLB21</name>
    <dbReference type="NCBI Taxonomy" id="1617427"/>
    <lineage>
        <taxon>Bacteria</taxon>
        <taxon>Candidatus Dojkabacteria</taxon>
    </lineage>
</organism>
<dbReference type="InterPro" id="IPR036113">
    <property type="entry name" value="Asp/Glu-ADT_sf_sub_c"/>
</dbReference>
<keyword evidence="1" id="KW-0808">Transferase</keyword>
<dbReference type="AlphaFoldDB" id="A0A136KJR0"/>
<comment type="caution">
    <text evidence="1">The sequence shown here is derived from an EMBL/GenBank/DDBJ whole genome shotgun (WGS) entry which is preliminary data.</text>
</comment>
<evidence type="ECO:0000313" key="1">
    <source>
        <dbReference type="EMBL" id="KXK09671.1"/>
    </source>
</evidence>
<evidence type="ECO:0000313" key="2">
    <source>
        <dbReference type="Proteomes" id="UP000070449"/>
    </source>
</evidence>
<dbReference type="GO" id="GO:0006450">
    <property type="term" value="P:regulation of translational fidelity"/>
    <property type="evidence" value="ECO:0007669"/>
    <property type="project" value="InterPro"/>
</dbReference>
<dbReference type="GO" id="GO:0016874">
    <property type="term" value="F:ligase activity"/>
    <property type="evidence" value="ECO:0007669"/>
    <property type="project" value="UniProtKB-KW"/>
</dbReference>
<dbReference type="Gene3D" id="1.10.20.60">
    <property type="entry name" value="Glu-tRNAGln amidotransferase C subunit, N-terminal domain"/>
    <property type="match status" value="1"/>
</dbReference>
<dbReference type="SUPFAM" id="SSF141000">
    <property type="entry name" value="Glu-tRNAGln amidotransferase C subunit"/>
    <property type="match status" value="1"/>
</dbReference>
<accession>A0A136KJR0</accession>
<dbReference type="Pfam" id="PF02686">
    <property type="entry name" value="GatC"/>
    <property type="match status" value="1"/>
</dbReference>
<dbReference type="EMBL" id="JYPD01000013">
    <property type="protein sequence ID" value="KXK09671.1"/>
    <property type="molecule type" value="Genomic_DNA"/>
</dbReference>
<proteinExistence type="predicted"/>
<keyword evidence="1" id="KW-0436">Ligase</keyword>
<protein>
    <submittedName>
        <fullName evidence="1">Glutamyl-tRNA(Gln) amidotransferase subunit C</fullName>
        <ecNumber evidence="1">6.3.5.-</ecNumber>
    </submittedName>
</protein>
<sequence>MAVNRDITEKVADLIKIAIPSSEIDHYASQLNTALDQVDVLQEINTESTPITAQTHGLTNIFGEDHASESLDLDDYHNNKNFRKGYFVVKKVI</sequence>
<reference evidence="1 2" key="1">
    <citation type="submission" date="2015-02" db="EMBL/GenBank/DDBJ databases">
        <title>Improved understanding of the partial-nitritation anammox process through 23 genomes representing the majority of the microbial community.</title>
        <authorList>
            <person name="Speth D.R."/>
            <person name="In T Zandt M."/>
            <person name="Guerrero Cruz S."/>
            <person name="Jetten M.S."/>
            <person name="Dutilh B.E."/>
        </authorList>
    </citation>
    <scope>NUCLEOTIDE SEQUENCE [LARGE SCALE GENOMIC DNA]</scope>
    <source>
        <strain evidence="1">OLB21</strain>
    </source>
</reference>
<dbReference type="STRING" id="1617427.UZ20_WS6002000367"/>
<gene>
    <name evidence="1" type="primary">gatC</name>
    <name evidence="1" type="ORF">UZ20_WS6002000367</name>
</gene>
<dbReference type="InterPro" id="IPR003837">
    <property type="entry name" value="GatC"/>
</dbReference>